<feature type="compositionally biased region" description="Low complexity" evidence="6">
    <location>
        <begin position="31"/>
        <end position="51"/>
    </location>
</feature>
<evidence type="ECO:0000256" key="4">
    <source>
        <dbReference type="ARBA" id="ARBA00023157"/>
    </source>
</evidence>
<evidence type="ECO:0000259" key="7">
    <source>
        <dbReference type="PROSITE" id="PS51352"/>
    </source>
</evidence>
<dbReference type="InterPro" id="IPR013766">
    <property type="entry name" value="Thioredoxin_domain"/>
</dbReference>
<dbReference type="EMBL" id="PNHK01000002">
    <property type="protein sequence ID" value="PMD05599.1"/>
    <property type="molecule type" value="Genomic_DNA"/>
</dbReference>
<dbReference type="PROSITE" id="PS00194">
    <property type="entry name" value="THIOREDOXIN_1"/>
    <property type="match status" value="1"/>
</dbReference>
<sequence>MSNEGVFDPRQQEAQSQGLDLSAVRTPARNAGAGAQAGAPAGAQQQAQPAQDPNTVNVPALVFDVDEQSFEAVVQLSTQVPVVIDLWAEWCGPCKQLSPVIEKVTRDYDGRVVLAKIDVDKNPRIQQAFGVQSIPTVVALVKGQPVPLFQGATSEPQVKQLFDQLLAAAAQAGVNKRAVTGEATQQPAGPKHPHAIEALEAGDLDRAAQVYQDALNETPGDEEAKSGLARVELLRRTRGKDLAEVRARAAADPSDVDAALECADLDISGGHVDDAFARLIATLTKVAGDDKERVRKRILELFEAVGPSDPRVTQARGKLMRALF</sequence>
<accession>A0A2N6VND8</accession>
<keyword evidence="2" id="KW-0813">Transport</keyword>
<evidence type="ECO:0000256" key="5">
    <source>
        <dbReference type="ARBA" id="ARBA00023284"/>
    </source>
</evidence>
<dbReference type="GO" id="GO:0006950">
    <property type="term" value="P:response to stress"/>
    <property type="evidence" value="ECO:0007669"/>
    <property type="project" value="UniProtKB-ARBA"/>
</dbReference>
<dbReference type="GO" id="GO:0005737">
    <property type="term" value="C:cytoplasm"/>
    <property type="evidence" value="ECO:0007669"/>
    <property type="project" value="TreeGrafter"/>
</dbReference>
<dbReference type="InterPro" id="IPR011990">
    <property type="entry name" value="TPR-like_helical_dom_sf"/>
</dbReference>
<dbReference type="Pfam" id="PF14561">
    <property type="entry name" value="TPR_20"/>
    <property type="match status" value="1"/>
</dbReference>
<evidence type="ECO:0000256" key="1">
    <source>
        <dbReference type="ARBA" id="ARBA00008987"/>
    </source>
</evidence>
<dbReference type="InterPro" id="IPR017937">
    <property type="entry name" value="Thioredoxin_CS"/>
</dbReference>
<evidence type="ECO:0000313" key="8">
    <source>
        <dbReference type="EMBL" id="PMD05599.1"/>
    </source>
</evidence>
<feature type="domain" description="Thioredoxin" evidence="7">
    <location>
        <begin position="35"/>
        <end position="167"/>
    </location>
</feature>
<name>A0A2N6VND8_9MICO</name>
<keyword evidence="5" id="KW-0676">Redox-active center</keyword>
<dbReference type="PANTHER" id="PTHR45663">
    <property type="entry name" value="GEO12009P1"/>
    <property type="match status" value="1"/>
</dbReference>
<keyword evidence="4" id="KW-1015">Disulfide bond</keyword>
<reference evidence="8 9" key="1">
    <citation type="submission" date="2017-09" db="EMBL/GenBank/DDBJ databases">
        <title>Bacterial strain isolated from the female urinary microbiota.</title>
        <authorList>
            <person name="Thomas-White K."/>
            <person name="Kumar N."/>
            <person name="Forster S."/>
            <person name="Putonti C."/>
            <person name="Lawley T."/>
            <person name="Wolfe A.J."/>
        </authorList>
    </citation>
    <scope>NUCLEOTIDE SEQUENCE [LARGE SCALE GENOMIC DNA]</scope>
    <source>
        <strain evidence="8 9">UMB1301</strain>
    </source>
</reference>
<evidence type="ECO:0000256" key="6">
    <source>
        <dbReference type="SAM" id="MobiDB-lite"/>
    </source>
</evidence>
<dbReference type="PROSITE" id="PS51352">
    <property type="entry name" value="THIOREDOXIN_2"/>
    <property type="match status" value="1"/>
</dbReference>
<feature type="region of interest" description="Disordered" evidence="6">
    <location>
        <begin position="1"/>
        <end position="53"/>
    </location>
</feature>
<dbReference type="Gene3D" id="3.40.30.10">
    <property type="entry name" value="Glutaredoxin"/>
    <property type="match status" value="1"/>
</dbReference>
<dbReference type="Pfam" id="PF00085">
    <property type="entry name" value="Thioredoxin"/>
    <property type="match status" value="1"/>
</dbReference>
<protein>
    <submittedName>
        <fullName evidence="8">Co-chaperone YbbN</fullName>
    </submittedName>
</protein>
<comment type="similarity">
    <text evidence="1">Belongs to the thioredoxin family.</text>
</comment>
<keyword evidence="3" id="KW-0249">Electron transport</keyword>
<evidence type="ECO:0000256" key="3">
    <source>
        <dbReference type="ARBA" id="ARBA00022982"/>
    </source>
</evidence>
<organism evidence="8 9">
    <name type="scientific">Brevibacterium paucivorans</name>
    <dbReference type="NCBI Taxonomy" id="170994"/>
    <lineage>
        <taxon>Bacteria</taxon>
        <taxon>Bacillati</taxon>
        <taxon>Actinomycetota</taxon>
        <taxon>Actinomycetes</taxon>
        <taxon>Micrococcales</taxon>
        <taxon>Brevibacteriaceae</taxon>
        <taxon>Brevibacterium</taxon>
    </lineage>
</organism>
<dbReference type="OrthoDB" id="5181746at2"/>
<evidence type="ECO:0000313" key="9">
    <source>
        <dbReference type="Proteomes" id="UP000235598"/>
    </source>
</evidence>
<dbReference type="Gene3D" id="1.25.40.10">
    <property type="entry name" value="Tetratricopeptide repeat domain"/>
    <property type="match status" value="1"/>
</dbReference>
<gene>
    <name evidence="8" type="ORF">CJ199_06215</name>
</gene>
<dbReference type="PANTHER" id="PTHR45663:SF11">
    <property type="entry name" value="GEO12009P1"/>
    <property type="match status" value="1"/>
</dbReference>
<dbReference type="PRINTS" id="PR00421">
    <property type="entry name" value="THIOREDOXIN"/>
</dbReference>
<dbReference type="AlphaFoldDB" id="A0A2N6VND8"/>
<dbReference type="Proteomes" id="UP000235598">
    <property type="component" value="Unassembled WGS sequence"/>
</dbReference>
<dbReference type="GO" id="GO:0015035">
    <property type="term" value="F:protein-disulfide reductase activity"/>
    <property type="evidence" value="ECO:0007669"/>
    <property type="project" value="TreeGrafter"/>
</dbReference>
<proteinExistence type="inferred from homology"/>
<evidence type="ECO:0000256" key="2">
    <source>
        <dbReference type="ARBA" id="ARBA00022448"/>
    </source>
</evidence>
<dbReference type="RefSeq" id="WP_102238620.1">
    <property type="nucleotide sequence ID" value="NZ_PNHK01000002.1"/>
</dbReference>
<dbReference type="SUPFAM" id="SSF52833">
    <property type="entry name" value="Thioredoxin-like"/>
    <property type="match status" value="1"/>
</dbReference>
<dbReference type="InterPro" id="IPR036249">
    <property type="entry name" value="Thioredoxin-like_sf"/>
</dbReference>
<comment type="caution">
    <text evidence="8">The sequence shown here is derived from an EMBL/GenBank/DDBJ whole genome shotgun (WGS) entry which is preliminary data.</text>
</comment>
<dbReference type="CDD" id="cd02956">
    <property type="entry name" value="ybbN"/>
    <property type="match status" value="1"/>
</dbReference>